<feature type="signal peptide" evidence="1">
    <location>
        <begin position="1"/>
        <end position="25"/>
    </location>
</feature>
<keyword evidence="1" id="KW-0732">Signal</keyword>
<organism evidence="2 3">
    <name type="scientific">Eleutherodactylus coqui</name>
    <name type="common">Puerto Rican coqui</name>
    <dbReference type="NCBI Taxonomy" id="57060"/>
    <lineage>
        <taxon>Eukaryota</taxon>
        <taxon>Metazoa</taxon>
        <taxon>Chordata</taxon>
        <taxon>Craniata</taxon>
        <taxon>Vertebrata</taxon>
        <taxon>Euteleostomi</taxon>
        <taxon>Amphibia</taxon>
        <taxon>Batrachia</taxon>
        <taxon>Anura</taxon>
        <taxon>Neobatrachia</taxon>
        <taxon>Hyloidea</taxon>
        <taxon>Eleutherodactylidae</taxon>
        <taxon>Eleutherodactylinae</taxon>
        <taxon>Eleutherodactylus</taxon>
        <taxon>Eleutherodactylus</taxon>
    </lineage>
</organism>
<comment type="caution">
    <text evidence="2">The sequence shown here is derived from an EMBL/GenBank/DDBJ whole genome shotgun (WGS) entry which is preliminary data.</text>
</comment>
<gene>
    <name evidence="2" type="ORF">GDO78_005428</name>
</gene>
<accession>A0A8J6KF88</accession>
<reference evidence="2" key="1">
    <citation type="thesis" date="2020" institute="ProQuest LLC" country="789 East Eisenhower Parkway, Ann Arbor, MI, USA">
        <title>Comparative Genomics and Chromosome Evolution.</title>
        <authorList>
            <person name="Mudd A.B."/>
        </authorList>
    </citation>
    <scope>NUCLEOTIDE SEQUENCE</scope>
    <source>
        <strain evidence="2">HN-11 Male</strain>
        <tissue evidence="2">Kidney and liver</tissue>
    </source>
</reference>
<feature type="chain" id="PRO_5035157065" evidence="1">
    <location>
        <begin position="26"/>
        <end position="177"/>
    </location>
</feature>
<evidence type="ECO:0000313" key="2">
    <source>
        <dbReference type="EMBL" id="KAG9489455.1"/>
    </source>
</evidence>
<protein>
    <submittedName>
        <fullName evidence="2">Uncharacterized protein</fullName>
    </submittedName>
</protein>
<evidence type="ECO:0000313" key="3">
    <source>
        <dbReference type="Proteomes" id="UP000770717"/>
    </source>
</evidence>
<name>A0A8J6KF88_ELECQ</name>
<dbReference type="AlphaFoldDB" id="A0A8J6KF88"/>
<evidence type="ECO:0000256" key="1">
    <source>
        <dbReference type="SAM" id="SignalP"/>
    </source>
</evidence>
<keyword evidence="3" id="KW-1185">Reference proteome</keyword>
<dbReference type="EMBL" id="WNTK01000002">
    <property type="protein sequence ID" value="KAG9489455.1"/>
    <property type="molecule type" value="Genomic_DNA"/>
</dbReference>
<dbReference type="Proteomes" id="UP000770717">
    <property type="component" value="Unassembled WGS sequence"/>
</dbReference>
<sequence length="177" mass="19746">MAASALLQRLLRVVLFLSQLYVFSGRGYLSFEHSPAVAQARKEQPPPSTVLTSIKVAETTVVYDYTSKCPSNGLCSKLPADCMTCNTNYSCIYGKLVTFDCKAKPQVMCVVSADKHSDSKMFSFISWFNMDFYVAISNISKCTFSYVKPILCVGEGQFHICIASFSRRFHRIPLSSI</sequence>
<proteinExistence type="predicted"/>
<dbReference type="OrthoDB" id="10257855at2759"/>